<dbReference type="EMBL" id="JAAZQD010000001">
    <property type="protein sequence ID" value="NKZ37437.1"/>
    <property type="molecule type" value="Genomic_DNA"/>
</dbReference>
<reference evidence="2 3" key="1">
    <citation type="journal article" date="2017" name="Int. J. Syst. Evol. Microbiol.">
        <title>Oleiagrimonas citrea sp. nov., a marine bacterium isolated from tidal flat sediment and emended description of the genus Oleiagrimonas Fang et al. 2015 and Oleiagrimonas soli.</title>
        <authorList>
            <person name="Yang S.H."/>
            <person name="Seo H.S."/>
            <person name="Seong C.N."/>
            <person name="Kwon K.K."/>
        </authorList>
    </citation>
    <scope>NUCLEOTIDE SEQUENCE [LARGE SCALE GENOMIC DNA]</scope>
    <source>
        <strain evidence="2 3">MEBiC09124</strain>
    </source>
</reference>
<evidence type="ECO:0000313" key="3">
    <source>
        <dbReference type="Proteomes" id="UP000541636"/>
    </source>
</evidence>
<name>A0A846ZI33_9GAMM</name>
<sequence>MKFRYHTTLLTALLALVAAFASASAFAADEKKDDASHRNITSEWILWVKRGDEQAFEAAIKKYAAWRKDQGENTRWDIYQPVVGSDLDHYVIRSENHTWADFDANSKWAMEHKAGPQYMEDVAPYVKHEEHYFSAYDTKRSHWMSDEGYRYFAVYSYHFKPGSRDTVKNVLSKIHKAVTDEKWPHSYGIEYTIGGKEGMSVVMPMKNYADMEEPNPNLMKVVAKSLGSETAAKALWHDFAMAIHKRSMAIYMHRPDLSTPK</sequence>
<organism evidence="2 3">
    <name type="scientific">Oleiagrimonas citrea</name>
    <dbReference type="NCBI Taxonomy" id="1665687"/>
    <lineage>
        <taxon>Bacteria</taxon>
        <taxon>Pseudomonadati</taxon>
        <taxon>Pseudomonadota</taxon>
        <taxon>Gammaproteobacteria</taxon>
        <taxon>Lysobacterales</taxon>
        <taxon>Rhodanobacteraceae</taxon>
        <taxon>Oleiagrimonas</taxon>
    </lineage>
</organism>
<keyword evidence="3" id="KW-1185">Reference proteome</keyword>
<dbReference type="AlphaFoldDB" id="A0A846ZI33"/>
<evidence type="ECO:0000256" key="1">
    <source>
        <dbReference type="SAM" id="SignalP"/>
    </source>
</evidence>
<feature type="chain" id="PRO_5033054792" evidence="1">
    <location>
        <begin position="28"/>
        <end position="261"/>
    </location>
</feature>
<feature type="signal peptide" evidence="1">
    <location>
        <begin position="1"/>
        <end position="27"/>
    </location>
</feature>
<dbReference type="Proteomes" id="UP000541636">
    <property type="component" value="Unassembled WGS sequence"/>
</dbReference>
<protein>
    <submittedName>
        <fullName evidence="2">Uncharacterized protein</fullName>
    </submittedName>
</protein>
<comment type="caution">
    <text evidence="2">The sequence shown here is derived from an EMBL/GenBank/DDBJ whole genome shotgun (WGS) entry which is preliminary data.</text>
</comment>
<proteinExistence type="predicted"/>
<accession>A0A846ZI33</accession>
<evidence type="ECO:0000313" key="2">
    <source>
        <dbReference type="EMBL" id="NKZ37437.1"/>
    </source>
</evidence>
<gene>
    <name evidence="2" type="ORF">HF690_00535</name>
</gene>
<dbReference type="RefSeq" id="WP_168608090.1">
    <property type="nucleotide sequence ID" value="NZ_JAAZQD010000001.1"/>
</dbReference>
<keyword evidence="1" id="KW-0732">Signal</keyword>